<feature type="active site" evidence="1">
    <location>
        <position position="145"/>
    </location>
</feature>
<name>A0A177VIC8_9BASI</name>
<dbReference type="Proteomes" id="UP000077671">
    <property type="component" value="Unassembled WGS sequence"/>
</dbReference>
<keyword evidence="7" id="KW-1185">Reference proteome</keyword>
<dbReference type="InterPro" id="IPR050188">
    <property type="entry name" value="RluA_PseudoU_synthase"/>
</dbReference>
<evidence type="ECO:0000259" key="3">
    <source>
        <dbReference type="Pfam" id="PF00849"/>
    </source>
</evidence>
<comment type="catalytic activity">
    <reaction evidence="2">
        <text>a uridine in RNA = a pseudouridine in RNA</text>
        <dbReference type="Rhea" id="RHEA:48348"/>
        <dbReference type="Rhea" id="RHEA-COMP:12068"/>
        <dbReference type="Rhea" id="RHEA-COMP:12069"/>
        <dbReference type="ChEBI" id="CHEBI:65314"/>
        <dbReference type="ChEBI" id="CHEBI:65315"/>
    </reaction>
</comment>
<dbReference type="PANTHER" id="PTHR21600">
    <property type="entry name" value="MITOCHONDRIAL RNA PSEUDOURIDINE SYNTHASE"/>
    <property type="match status" value="1"/>
</dbReference>
<proteinExistence type="inferred from homology"/>
<reference evidence="5" key="1">
    <citation type="submission" date="2016-04" db="EMBL/GenBank/DDBJ databases">
        <authorList>
            <person name="Nguyen H.D."/>
            <person name="Kesanakurti P."/>
            <person name="Cullis J."/>
            <person name="Levesque C.A."/>
            <person name="Hambleton S."/>
        </authorList>
    </citation>
    <scope>NUCLEOTIDE SEQUENCE</scope>
    <source>
        <strain evidence="5">DAOMC 238032</strain>
    </source>
</reference>
<dbReference type="SUPFAM" id="SSF55120">
    <property type="entry name" value="Pseudouridine synthase"/>
    <property type="match status" value="1"/>
</dbReference>
<accession>A0A177VIC8</accession>
<dbReference type="NCBIfam" id="TIGR00005">
    <property type="entry name" value="rluA_subfam"/>
    <property type="match status" value="1"/>
</dbReference>
<reference evidence="5" key="2">
    <citation type="journal article" date="2019" name="IMA Fungus">
        <title>Genome sequencing and comparison of five Tilletia species to identify candidate genes for the detection of regulated species infecting wheat.</title>
        <authorList>
            <person name="Nguyen H.D.T."/>
            <person name="Sultana T."/>
            <person name="Kesanakurti P."/>
            <person name="Hambleton S."/>
        </authorList>
    </citation>
    <scope>NUCLEOTIDE SEQUENCE</scope>
    <source>
        <strain evidence="5">DAOMC 238032</strain>
    </source>
</reference>
<organism evidence="5 6">
    <name type="scientific">Tilletia caries</name>
    <name type="common">wheat bunt fungus</name>
    <dbReference type="NCBI Taxonomy" id="13290"/>
    <lineage>
        <taxon>Eukaryota</taxon>
        <taxon>Fungi</taxon>
        <taxon>Dikarya</taxon>
        <taxon>Basidiomycota</taxon>
        <taxon>Ustilaginomycotina</taxon>
        <taxon>Exobasidiomycetes</taxon>
        <taxon>Tilletiales</taxon>
        <taxon>Tilletiaceae</taxon>
        <taxon>Tilletia</taxon>
    </lineage>
</organism>
<evidence type="ECO:0000313" key="5">
    <source>
        <dbReference type="EMBL" id="KAE8257275.1"/>
    </source>
</evidence>
<dbReference type="Pfam" id="PF00849">
    <property type="entry name" value="PseudoU_synth_2"/>
    <property type="match status" value="1"/>
</dbReference>
<dbReference type="AlphaFoldDB" id="A0A177VIC8"/>
<evidence type="ECO:0000313" key="7">
    <source>
        <dbReference type="Proteomes" id="UP000836402"/>
    </source>
</evidence>
<dbReference type="InterPro" id="IPR020103">
    <property type="entry name" value="PsdUridine_synth_cat_dom_sf"/>
</dbReference>
<dbReference type="InterPro" id="IPR006145">
    <property type="entry name" value="PsdUridine_synth_RsuA/RluA"/>
</dbReference>
<dbReference type="Gene3D" id="3.30.2350.10">
    <property type="entry name" value="Pseudouridine synthase"/>
    <property type="match status" value="1"/>
</dbReference>
<reference evidence="4" key="3">
    <citation type="submission" date="2020-10" db="EMBL/GenBank/DDBJ databases">
        <authorList>
            <person name="Sedaghatjoo S."/>
        </authorList>
    </citation>
    <scope>NUCLEOTIDE SEQUENCE</scope>
    <source>
        <strain evidence="4">AZH3</strain>
    </source>
</reference>
<dbReference type="Proteomes" id="UP000836402">
    <property type="component" value="Unassembled WGS sequence"/>
</dbReference>
<evidence type="ECO:0000256" key="1">
    <source>
        <dbReference type="PIRSR" id="PIRSR606225-1"/>
    </source>
</evidence>
<dbReference type="EMBL" id="CAJHJG010007022">
    <property type="protein sequence ID" value="CAD6961910.1"/>
    <property type="molecule type" value="Genomic_DNA"/>
</dbReference>
<comment type="caution">
    <text evidence="5">The sequence shown here is derived from an EMBL/GenBank/DDBJ whole genome shotgun (WGS) entry which is preliminary data.</text>
</comment>
<dbReference type="CDD" id="cd02557">
    <property type="entry name" value="PseudoU_synth_ScRIB2"/>
    <property type="match status" value="1"/>
</dbReference>
<feature type="domain" description="Pseudouridine synthase RsuA/RluA-like" evidence="3">
    <location>
        <begin position="103"/>
        <end position="250"/>
    </location>
</feature>
<dbReference type="GO" id="GO:0003723">
    <property type="term" value="F:RNA binding"/>
    <property type="evidence" value="ECO:0007669"/>
    <property type="project" value="InterPro"/>
</dbReference>
<evidence type="ECO:0000313" key="4">
    <source>
        <dbReference type="EMBL" id="CAD6961910.1"/>
    </source>
</evidence>
<comment type="function">
    <text evidence="2">Responsible for synthesis of pseudouridine from uracil.</text>
</comment>
<dbReference type="InterPro" id="IPR006225">
    <property type="entry name" value="PsdUridine_synth_RluC/D"/>
</dbReference>
<comment type="similarity">
    <text evidence="2">Belongs to the pseudouridine synthase RluA family.</text>
</comment>
<dbReference type="GO" id="GO:0009982">
    <property type="term" value="F:pseudouridine synthase activity"/>
    <property type="evidence" value="ECO:0007669"/>
    <property type="project" value="InterPro"/>
</dbReference>
<dbReference type="GO" id="GO:0000455">
    <property type="term" value="P:enzyme-directed rRNA pseudouridine synthesis"/>
    <property type="evidence" value="ECO:0007669"/>
    <property type="project" value="TreeGrafter"/>
</dbReference>
<sequence length="442" mass="50741">MSLPEGPPLRHCPPYWHVYETSCKRRWYDRELLEMLVTEFRDRTKEYYHWAIHTGLCQVNHQKTDPRYCLKNGDTMSNRVHRHEPPVTTDPVKILFRDEEKGHLVVRKPGSIPVHAAGRYGKHTLIHMIKHDLNEPVIYTTNRLDRLTSGLMVCSTTKEAAQKIGDQFTRGLVRKAYVCRVKGRFPEEEIDCQEPILAIDRQAGVNLVHHLGKECQTIFKRISYDPDSDTSVVYCRPITGRTHQIRVHAQYLGYPIPNDPLYNHPIWEQYPATCFKQLEIEPDRWKTEAGGMTGNQAVDAVIAAIKLERDSKEDWARWRDEMLFSHLMRKEGVEVVQVPGANGQSVMDDPKYLLAGCPAGVGSGGPELGEEGAAAALEGKAAFDSGMGSFCEECRIPLHPDPKPSELYIYLHALKYETDEWSYEDEMPWWAKEDWREGRAEE</sequence>
<evidence type="ECO:0000256" key="2">
    <source>
        <dbReference type="RuleBase" id="RU362028"/>
    </source>
</evidence>
<dbReference type="PANTHER" id="PTHR21600:SF40">
    <property type="entry name" value="PSEUDOURIDYLATE SYNTHASE RPUSD2"/>
    <property type="match status" value="1"/>
</dbReference>
<evidence type="ECO:0000313" key="6">
    <source>
        <dbReference type="Proteomes" id="UP000077671"/>
    </source>
</evidence>
<dbReference type="EMBL" id="LWDD02000670">
    <property type="protein sequence ID" value="KAE8257275.1"/>
    <property type="molecule type" value="Genomic_DNA"/>
</dbReference>
<keyword evidence="2" id="KW-0413">Isomerase</keyword>
<dbReference type="EC" id="5.4.99.-" evidence="2"/>
<gene>
    <name evidence="5" type="ORF">A4X03_0g4728</name>
    <name evidence="4" type="ORF">JKIAZH3_G5815</name>
</gene>
<protein>
    <recommendedName>
        <fullName evidence="2">Pseudouridine synthase</fullName>
        <ecNumber evidence="2">5.4.99.-</ecNumber>
    </recommendedName>
</protein>